<accession>A0ABU5J2J7</accession>
<sequence>MKELKWDVMLETFYISNRNQQHNLMDFSLPELLTKEVSSEFLNIYGQGIKATNQNVTALYIAGWLGYLWGGLHYLYTHDRKIEVNDIRIQVYQKPKNKCWINFYFEEYKVAAHSDLGTEAEGFCRQYLTPIMTELADVTTESLLNLWHQVYHSLYWVEHRIKRVSISKELEESFLKGIEKLLKDTHPSLFNLKIHPFQKKLKFVDNPWDKSDPLPLKPSCCLAYQTEDQHKCYTCPRMKPEVREAKKLIILNRGV</sequence>
<dbReference type="Proteomes" id="UP001290455">
    <property type="component" value="Unassembled WGS sequence"/>
</dbReference>
<feature type="domain" description="Ferric siderophore reductase C-terminal" evidence="1">
    <location>
        <begin position="219"/>
        <end position="237"/>
    </location>
</feature>
<keyword evidence="3" id="KW-1185">Reference proteome</keyword>
<reference evidence="2 3" key="1">
    <citation type="submission" date="2023-11" db="EMBL/GenBank/DDBJ databases">
        <title>Bacillus jintuensis, isolated from a mudflat on the Beibu Gulf coast.</title>
        <authorList>
            <person name="Li M."/>
        </authorList>
    </citation>
    <scope>NUCLEOTIDE SEQUENCE [LARGE SCALE GENOMIC DNA]</scope>
    <source>
        <strain evidence="2 3">31A1R</strain>
    </source>
</reference>
<dbReference type="RefSeq" id="WP_322447871.1">
    <property type="nucleotide sequence ID" value="NZ_JAXOFX010000014.1"/>
</dbReference>
<proteinExistence type="predicted"/>
<dbReference type="EMBL" id="JAXOFX010000014">
    <property type="protein sequence ID" value="MDZ5473582.1"/>
    <property type="molecule type" value="Genomic_DNA"/>
</dbReference>
<gene>
    <name evidence="2" type="ORF">SM124_17845</name>
</gene>
<name>A0ABU5J2J7_9BACI</name>
<evidence type="ECO:0000313" key="2">
    <source>
        <dbReference type="EMBL" id="MDZ5473582.1"/>
    </source>
</evidence>
<organism evidence="2 3">
    <name type="scientific">Robertmurraya mangrovi</name>
    <dbReference type="NCBI Taxonomy" id="3098077"/>
    <lineage>
        <taxon>Bacteria</taxon>
        <taxon>Bacillati</taxon>
        <taxon>Bacillota</taxon>
        <taxon>Bacilli</taxon>
        <taxon>Bacillales</taxon>
        <taxon>Bacillaceae</taxon>
        <taxon>Robertmurraya</taxon>
    </lineage>
</organism>
<comment type="caution">
    <text evidence="2">The sequence shown here is derived from an EMBL/GenBank/DDBJ whole genome shotgun (WGS) entry which is preliminary data.</text>
</comment>
<evidence type="ECO:0000313" key="3">
    <source>
        <dbReference type="Proteomes" id="UP001290455"/>
    </source>
</evidence>
<protein>
    <submittedName>
        <fullName evidence="2">(2Fe-2S)-binding protein</fullName>
    </submittedName>
</protein>
<dbReference type="InterPro" id="IPR024726">
    <property type="entry name" value="FhuF_C"/>
</dbReference>
<dbReference type="Pfam" id="PF11575">
    <property type="entry name" value="FhuF_C"/>
    <property type="match status" value="1"/>
</dbReference>
<evidence type="ECO:0000259" key="1">
    <source>
        <dbReference type="Pfam" id="PF11575"/>
    </source>
</evidence>